<accession>A0A0L8A4J9</accession>
<dbReference type="OrthoDB" id="9811884at2"/>
<dbReference type="AlphaFoldDB" id="A0A0L8A4J9"/>
<evidence type="ECO:0000313" key="10">
    <source>
        <dbReference type="Proteomes" id="UP000036890"/>
    </source>
</evidence>
<feature type="domain" description="Glycosyltransferase 2-like" evidence="8">
    <location>
        <begin position="19"/>
        <end position="149"/>
    </location>
</feature>
<gene>
    <name evidence="9" type="ORF">W7K_20515</name>
</gene>
<dbReference type="Pfam" id="PF00535">
    <property type="entry name" value="Glycos_transf_2"/>
    <property type="match status" value="1"/>
</dbReference>
<dbReference type="Gene3D" id="3.90.550.10">
    <property type="entry name" value="Spore Coat Polysaccharide Biosynthesis Protein SpsA, Chain A"/>
    <property type="match status" value="1"/>
</dbReference>
<keyword evidence="2" id="KW-0328">Glycosyltransferase</keyword>
<dbReference type="InterPro" id="IPR001173">
    <property type="entry name" value="Glyco_trans_2-like"/>
</dbReference>
<dbReference type="InterPro" id="IPR050256">
    <property type="entry name" value="Glycosyltransferase_2"/>
</dbReference>
<evidence type="ECO:0000256" key="5">
    <source>
        <dbReference type="ARBA" id="ARBA00022989"/>
    </source>
</evidence>
<comment type="caution">
    <text evidence="9">The sequence shown here is derived from an EMBL/GenBank/DDBJ whole genome shotgun (WGS) entry which is preliminary data.</text>
</comment>
<name>A0A0L8A4J9_9GAMM</name>
<dbReference type="PANTHER" id="PTHR48090">
    <property type="entry name" value="UNDECAPRENYL-PHOSPHATE 4-DEOXY-4-FORMAMIDO-L-ARABINOSE TRANSFERASE-RELATED"/>
    <property type="match status" value="1"/>
</dbReference>
<evidence type="ECO:0000256" key="6">
    <source>
        <dbReference type="ARBA" id="ARBA00023136"/>
    </source>
</evidence>
<dbReference type="InterPro" id="IPR029044">
    <property type="entry name" value="Nucleotide-diphossugar_trans"/>
</dbReference>
<comment type="subcellular location">
    <subcellularLocation>
        <location evidence="1">Membrane</location>
        <topology evidence="1">Multi-pass membrane protein</topology>
    </subcellularLocation>
</comment>
<evidence type="ECO:0000259" key="8">
    <source>
        <dbReference type="Pfam" id="PF00535"/>
    </source>
</evidence>
<dbReference type="SUPFAM" id="SSF53448">
    <property type="entry name" value="Nucleotide-diphospho-sugar transferases"/>
    <property type="match status" value="1"/>
</dbReference>
<dbReference type="GO" id="GO:0016757">
    <property type="term" value="F:glycosyltransferase activity"/>
    <property type="evidence" value="ECO:0007669"/>
    <property type="project" value="UniProtKB-KW"/>
</dbReference>
<keyword evidence="4 7" id="KW-0812">Transmembrane</keyword>
<organism evidence="9 10">
    <name type="scientific">Stenotrophomonas geniculata N1</name>
    <dbReference type="NCBI Taxonomy" id="1167641"/>
    <lineage>
        <taxon>Bacteria</taxon>
        <taxon>Pseudomonadati</taxon>
        <taxon>Pseudomonadota</taxon>
        <taxon>Gammaproteobacteria</taxon>
        <taxon>Lysobacterales</taxon>
        <taxon>Lysobacteraceae</taxon>
        <taxon>Stenotrophomonas</taxon>
    </lineage>
</organism>
<evidence type="ECO:0000313" key="9">
    <source>
        <dbReference type="EMBL" id="KOE97312.1"/>
    </source>
</evidence>
<protein>
    <submittedName>
        <fullName evidence="9">Glycosyltransferase</fullName>
    </submittedName>
</protein>
<dbReference type="PANTHER" id="PTHR48090:SF1">
    <property type="entry name" value="PROPHAGE BACTOPRENOL GLUCOSYL TRANSFERASE HOMOLOG"/>
    <property type="match status" value="1"/>
</dbReference>
<feature type="transmembrane region" description="Helical" evidence="7">
    <location>
        <begin position="279"/>
        <end position="301"/>
    </location>
</feature>
<sequence>MTEATPSPPYGGEHPLEISVVAPVYGCQGCLEDLVDQVEAAIATLGVSFEMILVDDASPDGAWARIAELAATRPWLRGLRLSRNFGQHSAISAGIEHARGRWTVVMDCDLQDVPREIPALYRKANEEQLDVVFAQRLERQDKALKRLSSWAFFGLLGWLTGVPQDPSTANFGIYHRKVINAVCRMPERDRSFPLMVKWAGFRTGKLPVQHQARTVGETSYTLRKLLTLSTNIALGYSEKPLRMVAGTGIACSLVAFVLVALSLLRWWDGDIEVAGYTSIIGSVWLIGGLVMFCLGVVGLYVGQVFRNVQKRPYYIVADAVNDAQEAR</sequence>
<feature type="transmembrane region" description="Helical" evidence="7">
    <location>
        <begin position="244"/>
        <end position="267"/>
    </location>
</feature>
<keyword evidence="6 7" id="KW-0472">Membrane</keyword>
<evidence type="ECO:0000256" key="4">
    <source>
        <dbReference type="ARBA" id="ARBA00022692"/>
    </source>
</evidence>
<dbReference type="EMBL" id="AJLO02000046">
    <property type="protein sequence ID" value="KOE97312.1"/>
    <property type="molecule type" value="Genomic_DNA"/>
</dbReference>
<evidence type="ECO:0000256" key="7">
    <source>
        <dbReference type="SAM" id="Phobius"/>
    </source>
</evidence>
<keyword evidence="5 7" id="KW-1133">Transmembrane helix</keyword>
<evidence type="ECO:0000256" key="2">
    <source>
        <dbReference type="ARBA" id="ARBA00022676"/>
    </source>
</evidence>
<reference evidence="9 10" key="1">
    <citation type="journal article" date="2012" name="J. Bacteriol.">
        <title>Genome sequence of a novel nicotine-degrading strain, Pseudomonas geniculata N1.</title>
        <authorList>
            <person name="Tang H."/>
            <person name="Yu H."/>
            <person name="Tai C."/>
            <person name="Huang K."/>
            <person name="Liu Y."/>
            <person name="Wang L."/>
            <person name="Yao Y."/>
            <person name="Wu G."/>
            <person name="Xu P."/>
        </authorList>
    </citation>
    <scope>NUCLEOTIDE SEQUENCE [LARGE SCALE GENOMIC DNA]</scope>
    <source>
        <strain evidence="9 10">N1</strain>
    </source>
</reference>
<evidence type="ECO:0000256" key="1">
    <source>
        <dbReference type="ARBA" id="ARBA00004141"/>
    </source>
</evidence>
<dbReference type="CDD" id="cd04187">
    <property type="entry name" value="DPM1_like_bac"/>
    <property type="match status" value="1"/>
</dbReference>
<dbReference type="Proteomes" id="UP000036890">
    <property type="component" value="Unassembled WGS sequence"/>
</dbReference>
<dbReference type="GO" id="GO:0005886">
    <property type="term" value="C:plasma membrane"/>
    <property type="evidence" value="ECO:0007669"/>
    <property type="project" value="TreeGrafter"/>
</dbReference>
<keyword evidence="3 9" id="KW-0808">Transferase</keyword>
<proteinExistence type="predicted"/>
<evidence type="ECO:0000256" key="3">
    <source>
        <dbReference type="ARBA" id="ARBA00022679"/>
    </source>
</evidence>